<accession>A0A3P6EQ00</accession>
<dbReference type="EMBL" id="LR031877">
    <property type="protein sequence ID" value="VDD46907.1"/>
    <property type="molecule type" value="Genomic_DNA"/>
</dbReference>
<reference evidence="2" key="1">
    <citation type="submission" date="2018-11" db="EMBL/GenBank/DDBJ databases">
        <authorList>
            <consortium name="Genoscope - CEA"/>
            <person name="William W."/>
        </authorList>
    </citation>
    <scope>NUCLEOTIDE SEQUENCE</scope>
</reference>
<gene>
    <name evidence="2" type="ORF">BOLC5T34454H</name>
</gene>
<dbReference type="AlphaFoldDB" id="A0A3P6EQ00"/>
<evidence type="ECO:0000259" key="1">
    <source>
        <dbReference type="Pfam" id="PF00154"/>
    </source>
</evidence>
<sequence>MVEVYGKEASGKRTLALHIIKEAQKLGGTVDNCDTVFVTRRKKYIVRQSIIMIYKRSEKYTTQLLCWSSFLIR</sequence>
<proteinExistence type="predicted"/>
<dbReference type="InterPro" id="IPR049428">
    <property type="entry name" value="RecA-like_N"/>
</dbReference>
<protein>
    <recommendedName>
        <fullName evidence="1">RecA-like N-terminal domain-containing protein</fullName>
    </recommendedName>
</protein>
<name>A0A3P6EQ00_BRAOL</name>
<feature type="domain" description="RecA-like N-terminal" evidence="1">
    <location>
        <begin position="1"/>
        <end position="35"/>
    </location>
</feature>
<dbReference type="InterPro" id="IPR027417">
    <property type="entry name" value="P-loop_NTPase"/>
</dbReference>
<organism evidence="2">
    <name type="scientific">Brassica oleracea</name>
    <name type="common">Wild cabbage</name>
    <dbReference type="NCBI Taxonomy" id="3712"/>
    <lineage>
        <taxon>Eukaryota</taxon>
        <taxon>Viridiplantae</taxon>
        <taxon>Streptophyta</taxon>
        <taxon>Embryophyta</taxon>
        <taxon>Tracheophyta</taxon>
        <taxon>Spermatophyta</taxon>
        <taxon>Magnoliopsida</taxon>
        <taxon>eudicotyledons</taxon>
        <taxon>Gunneridae</taxon>
        <taxon>Pentapetalae</taxon>
        <taxon>rosids</taxon>
        <taxon>malvids</taxon>
        <taxon>Brassicales</taxon>
        <taxon>Brassicaceae</taxon>
        <taxon>Brassiceae</taxon>
        <taxon>Brassica</taxon>
    </lineage>
</organism>
<dbReference type="Pfam" id="PF00154">
    <property type="entry name" value="RecA_N"/>
    <property type="match status" value="1"/>
</dbReference>
<evidence type="ECO:0000313" key="2">
    <source>
        <dbReference type="EMBL" id="VDD46907.1"/>
    </source>
</evidence>
<dbReference type="Gene3D" id="3.40.50.300">
    <property type="entry name" value="P-loop containing nucleotide triphosphate hydrolases"/>
    <property type="match status" value="1"/>
</dbReference>